<dbReference type="RefSeq" id="WP_252677947.1">
    <property type="nucleotide sequence ID" value="NZ_JAMXHT010000002.1"/>
</dbReference>
<proteinExistence type="inferred from homology"/>
<evidence type="ECO:0000256" key="1">
    <source>
        <dbReference type="ARBA" id="ARBA00001917"/>
    </source>
</evidence>
<dbReference type="InterPro" id="IPR013785">
    <property type="entry name" value="Aldolase_TIM"/>
</dbReference>
<keyword evidence="8" id="KW-1185">Reference proteome</keyword>
<organism evidence="7 8">
    <name type="scientific">Ralstonia soli</name>
    <dbReference type="NCBI Taxonomy" id="2953896"/>
    <lineage>
        <taxon>Bacteria</taxon>
        <taxon>Pseudomonadati</taxon>
        <taxon>Pseudomonadota</taxon>
        <taxon>Betaproteobacteria</taxon>
        <taxon>Burkholderiales</taxon>
        <taxon>Burkholderiaceae</taxon>
        <taxon>Ralstonia</taxon>
    </lineage>
</organism>
<sequence length="392" mass="42520">MLSCVEDYRVAARRRLPRIAFDYLEGGAEDGDALRRNRDAYSRLLFRPRVLNDVSRCSTATSVWGREMAAPMIVGPTGLNGLFWPQADELIARAAAEAGLPFVLSTASTSLLEDARAAAPDGDLWLQLYVQQDRRIAEDMMRRARTAGYSTLVLTVDTPVHGNRDHDIRNGFKLPLRMSRRLLADCLRHPHWTYQVLRFGAPELKNIAKSVGEKADLNRHAALLSRQMDLTLAWRDIAWLREHWHGQLIVKGIQSVDDAMLAAQSGVDGVVLSNHGGRQLASTLASLELLPAVCAAVAGKLKVFIDGGVRRGSDVVKAVALGATGTLLGRAPLYGVAASGQSGASDVLRILQAEMRTTMQLLGCAEVGKLEAAHVVSAQHLLAPSAVNSRVA</sequence>
<evidence type="ECO:0000259" key="6">
    <source>
        <dbReference type="PROSITE" id="PS51349"/>
    </source>
</evidence>
<name>A0ABT1AHB8_9RALS</name>
<comment type="cofactor">
    <cofactor evidence="1">
        <name>FMN</name>
        <dbReference type="ChEBI" id="CHEBI:58210"/>
    </cofactor>
</comment>
<reference evidence="7" key="1">
    <citation type="submission" date="2022-06" db="EMBL/GenBank/DDBJ databases">
        <authorList>
            <person name="Lu C.-H."/>
        </authorList>
    </citation>
    <scope>NUCLEOTIDE SEQUENCE</scope>
    <source>
        <strain evidence="7">21MJYT02-11</strain>
    </source>
</reference>
<gene>
    <name evidence="7" type="ORF">NG900_06110</name>
</gene>
<dbReference type="PROSITE" id="PS00557">
    <property type="entry name" value="FMN_HYDROXY_ACID_DH_1"/>
    <property type="match status" value="1"/>
</dbReference>
<evidence type="ECO:0000256" key="3">
    <source>
        <dbReference type="ARBA" id="ARBA00022643"/>
    </source>
</evidence>
<comment type="caution">
    <text evidence="7">The sequence shown here is derived from an EMBL/GenBank/DDBJ whole genome shotgun (WGS) entry which is preliminary data.</text>
</comment>
<evidence type="ECO:0000256" key="4">
    <source>
        <dbReference type="ARBA" id="ARBA00023002"/>
    </source>
</evidence>
<dbReference type="Proteomes" id="UP001162811">
    <property type="component" value="Unassembled WGS sequence"/>
</dbReference>
<dbReference type="PANTHER" id="PTHR10578">
    <property type="entry name" value="S -2-HYDROXY-ACID OXIDASE-RELATED"/>
    <property type="match status" value="1"/>
</dbReference>
<dbReference type="PROSITE" id="PS51349">
    <property type="entry name" value="FMN_HYDROXY_ACID_DH_2"/>
    <property type="match status" value="1"/>
</dbReference>
<dbReference type="SUPFAM" id="SSF51395">
    <property type="entry name" value="FMN-linked oxidoreductases"/>
    <property type="match status" value="1"/>
</dbReference>
<reference evidence="7" key="2">
    <citation type="journal article" date="2023" name="Front. Microbiol.">
        <title>Ralstonia chuxiongensis sp. nov., Ralstonia mojiangensis sp. nov., and Ralstonia soli sp. nov., isolated from tobacco fields, are three novel species in the family Burkholderiaceae.</title>
        <authorList>
            <person name="Lu C.H."/>
            <person name="Zhang Y.Y."/>
            <person name="Jiang N."/>
            <person name="Chen W."/>
            <person name="Shao X."/>
            <person name="Zhao Z.M."/>
            <person name="Lu W.L."/>
            <person name="Hu X."/>
            <person name="Xi Y.X."/>
            <person name="Zou S.Y."/>
            <person name="Wei Q.J."/>
            <person name="Lin Z.L."/>
            <person name="Gong L."/>
            <person name="Gai X.T."/>
            <person name="Zhang L.Q."/>
            <person name="Li J.Y."/>
            <person name="Jin Y."/>
            <person name="Xia Z.Y."/>
        </authorList>
    </citation>
    <scope>NUCLEOTIDE SEQUENCE</scope>
    <source>
        <strain evidence="7">21MJYT02-11</strain>
    </source>
</reference>
<evidence type="ECO:0000313" key="8">
    <source>
        <dbReference type="Proteomes" id="UP001162811"/>
    </source>
</evidence>
<dbReference type="PIRSF" id="PIRSF000138">
    <property type="entry name" value="Al-hdrx_acd_dh"/>
    <property type="match status" value="1"/>
</dbReference>
<dbReference type="InterPro" id="IPR037396">
    <property type="entry name" value="FMN_HAD"/>
</dbReference>
<accession>A0ABT1AHB8</accession>
<evidence type="ECO:0000256" key="2">
    <source>
        <dbReference type="ARBA" id="ARBA00022630"/>
    </source>
</evidence>
<evidence type="ECO:0000256" key="5">
    <source>
        <dbReference type="ARBA" id="ARBA00024042"/>
    </source>
</evidence>
<feature type="domain" description="FMN hydroxy acid dehydrogenase" evidence="6">
    <location>
        <begin position="1"/>
        <end position="380"/>
    </location>
</feature>
<dbReference type="InterPro" id="IPR008259">
    <property type="entry name" value="FMN_hydac_DH_AS"/>
</dbReference>
<keyword evidence="3" id="KW-0288">FMN</keyword>
<dbReference type="EMBL" id="JAMXHT010000002">
    <property type="protein sequence ID" value="MCO5397776.1"/>
    <property type="molecule type" value="Genomic_DNA"/>
</dbReference>
<keyword evidence="4" id="KW-0560">Oxidoreductase</keyword>
<keyword evidence="2" id="KW-0285">Flavoprotein</keyword>
<dbReference type="InterPro" id="IPR000262">
    <property type="entry name" value="FMN-dep_DH"/>
</dbReference>
<comment type="similarity">
    <text evidence="5">Belongs to the FMN-dependent alpha-hydroxy acid dehydrogenase family.</text>
</comment>
<dbReference type="Gene3D" id="3.20.20.70">
    <property type="entry name" value="Aldolase class I"/>
    <property type="match status" value="1"/>
</dbReference>
<evidence type="ECO:0000313" key="7">
    <source>
        <dbReference type="EMBL" id="MCO5397776.1"/>
    </source>
</evidence>
<protein>
    <submittedName>
        <fullName evidence="7">Alpha-hydroxy-acid oxidizing protein</fullName>
    </submittedName>
</protein>
<dbReference type="Pfam" id="PF01070">
    <property type="entry name" value="FMN_dh"/>
    <property type="match status" value="1"/>
</dbReference>
<dbReference type="InterPro" id="IPR012133">
    <property type="entry name" value="Alpha-hydoxy_acid_DH_FMN"/>
</dbReference>
<dbReference type="PANTHER" id="PTHR10578:SF107">
    <property type="entry name" value="2-HYDROXYACID OXIDASE 1"/>
    <property type="match status" value="1"/>
</dbReference>